<dbReference type="PANTHER" id="PTHR47872">
    <property type="entry name" value="NUCLEAR RNA EXPORT FACTOR SDE5-RELATED"/>
    <property type="match status" value="1"/>
</dbReference>
<proteinExistence type="predicted"/>
<feature type="region of interest" description="Disordered" evidence="1">
    <location>
        <begin position="241"/>
        <end position="268"/>
    </location>
</feature>
<organism evidence="3 4">
    <name type="scientific">Populus tomentosa</name>
    <name type="common">Chinese white poplar</name>
    <dbReference type="NCBI Taxonomy" id="118781"/>
    <lineage>
        <taxon>Eukaryota</taxon>
        <taxon>Viridiplantae</taxon>
        <taxon>Streptophyta</taxon>
        <taxon>Embryophyta</taxon>
        <taxon>Tracheophyta</taxon>
        <taxon>Spermatophyta</taxon>
        <taxon>Magnoliopsida</taxon>
        <taxon>eudicotyledons</taxon>
        <taxon>Gunneridae</taxon>
        <taxon>Pentapetalae</taxon>
        <taxon>rosids</taxon>
        <taxon>fabids</taxon>
        <taxon>Malpighiales</taxon>
        <taxon>Salicaceae</taxon>
        <taxon>Saliceae</taxon>
        <taxon>Populus</taxon>
    </lineage>
</organism>
<dbReference type="CDD" id="cd14279">
    <property type="entry name" value="CUE"/>
    <property type="match status" value="1"/>
</dbReference>
<dbReference type="InterPro" id="IPR056254">
    <property type="entry name" value="At5g58720/SDE5-like_UBA-like"/>
</dbReference>
<reference evidence="3" key="1">
    <citation type="journal article" date="2020" name="bioRxiv">
        <title>Hybrid origin of Populus tomentosa Carr. identified through genome sequencing and phylogenomic analysis.</title>
        <authorList>
            <person name="An X."/>
            <person name="Gao K."/>
            <person name="Chen Z."/>
            <person name="Li J."/>
            <person name="Yang X."/>
            <person name="Yang X."/>
            <person name="Zhou J."/>
            <person name="Guo T."/>
            <person name="Zhao T."/>
            <person name="Huang S."/>
            <person name="Miao D."/>
            <person name="Khan W.U."/>
            <person name="Rao P."/>
            <person name="Ye M."/>
            <person name="Lei B."/>
            <person name="Liao W."/>
            <person name="Wang J."/>
            <person name="Ji L."/>
            <person name="Li Y."/>
            <person name="Guo B."/>
            <person name="Mustafa N.S."/>
            <person name="Li S."/>
            <person name="Yun Q."/>
            <person name="Keller S.R."/>
            <person name="Mao J."/>
            <person name="Zhang R."/>
            <person name="Strauss S.H."/>
        </authorList>
    </citation>
    <scope>NUCLEOTIDE SEQUENCE</scope>
    <source>
        <strain evidence="3">GM15</strain>
        <tissue evidence="3">Leaf</tissue>
    </source>
</reference>
<evidence type="ECO:0000313" key="4">
    <source>
        <dbReference type="Proteomes" id="UP000886885"/>
    </source>
</evidence>
<gene>
    <name evidence="3" type="ORF">POTOM_015080</name>
</gene>
<feature type="domain" description="DUF1771" evidence="2">
    <location>
        <begin position="345"/>
        <end position="410"/>
    </location>
</feature>
<feature type="region of interest" description="Disordered" evidence="1">
    <location>
        <begin position="62"/>
        <end position="90"/>
    </location>
</feature>
<dbReference type="SMART" id="SM01162">
    <property type="entry name" value="DUF1771"/>
    <property type="match status" value="1"/>
</dbReference>
<dbReference type="InterPro" id="IPR013899">
    <property type="entry name" value="DUF1771"/>
</dbReference>
<protein>
    <recommendedName>
        <fullName evidence="2">DUF1771 domain-containing protein</fullName>
    </recommendedName>
</protein>
<evidence type="ECO:0000259" key="2">
    <source>
        <dbReference type="SMART" id="SM01162"/>
    </source>
</evidence>
<accession>A0A8X8ACV9</accession>
<evidence type="ECO:0000256" key="1">
    <source>
        <dbReference type="SAM" id="MobiDB-lite"/>
    </source>
</evidence>
<dbReference type="AlphaFoldDB" id="A0A8X8ACV9"/>
<feature type="compositionally biased region" description="Polar residues" evidence="1">
    <location>
        <begin position="62"/>
        <end position="71"/>
    </location>
</feature>
<dbReference type="PANTHER" id="PTHR47872:SF3">
    <property type="entry name" value="NUCLEAR RNA EXPORT FACTOR SDE5 ISOFORM X1"/>
    <property type="match status" value="1"/>
</dbReference>
<comment type="caution">
    <text evidence="3">The sequence shown here is derived from an EMBL/GenBank/DDBJ whole genome shotgun (WGS) entry which is preliminary data.</text>
</comment>
<dbReference type="Pfam" id="PF08590">
    <property type="entry name" value="DUF1771"/>
    <property type="match status" value="1"/>
</dbReference>
<dbReference type="Proteomes" id="UP000886885">
    <property type="component" value="Chromosome 4A"/>
</dbReference>
<evidence type="ECO:0000313" key="3">
    <source>
        <dbReference type="EMBL" id="KAG6778735.1"/>
    </source>
</evidence>
<dbReference type="EMBL" id="JAAWWB010000007">
    <property type="protein sequence ID" value="KAG6778735.1"/>
    <property type="molecule type" value="Genomic_DNA"/>
</dbReference>
<dbReference type="Pfam" id="PF24767">
    <property type="entry name" value="UBA_At5g58720"/>
    <property type="match status" value="1"/>
</dbReference>
<dbReference type="OrthoDB" id="1928104at2759"/>
<keyword evidence="4" id="KW-1185">Reference proteome</keyword>
<name>A0A8X8ACV9_POPTO</name>
<sequence length="509" mass="56938">MCIEMEVSASNLLKCDDEEKALKGLLEAFGSEFSLEQIASAYCKAGRNADFSVQILLDMEGNSPTSSSHSSIGEAMENKKSSESSNDYIPKKNCDANEKFKTVKQKWHPVSGGTVSSVLGKSYITSMPVANSACVATKPLKLDAHEFPMSELWGVEPKQTQSKHDHMHKDMEDFLFNMLGDGFQLERGVIQQVLDACGYDMQKSMEELLNLSGVILDKSNKHGGSSTGKFTDVQSNYGRPSCKNKLHSMSSRGGISKANRGELPGLGKERNNLQNEVLTALFSAAERSEELSRRKTKAERRSIVYGEPVAEPLTDFTLENKADSVYSLQDYDKVSSVEDKDGEDSYQLLRKAWKEYRATMNEYYKAGGDAFAKGDYERANKLMDEGLFFRDKAHEVDEESTQKIFESKNVETQDEMLLDLHEYGTKDAIRSLRSNLLLLSGIPSFKYLKVIIESNKEDVTKGDVTKGARRRLIMKLLAKESIEWTEGDTGTILIQLDNINPKRLSFAEK</sequence>